<dbReference type="InterPro" id="IPR050185">
    <property type="entry name" value="Ub_carboxyl-term_hydrolase"/>
</dbReference>
<dbReference type="GO" id="GO:0004843">
    <property type="term" value="F:cysteine-type deubiquitinase activity"/>
    <property type="evidence" value="ECO:0007669"/>
    <property type="project" value="UniProtKB-EC"/>
</dbReference>
<dbReference type="OMA" id="FKADNRR"/>
<feature type="compositionally biased region" description="Polar residues" evidence="4">
    <location>
        <begin position="1132"/>
        <end position="1152"/>
    </location>
</feature>
<feature type="domain" description="EF-hand" evidence="5">
    <location>
        <begin position="287"/>
        <end position="322"/>
    </location>
</feature>
<evidence type="ECO:0000259" key="5">
    <source>
        <dbReference type="PROSITE" id="PS50222"/>
    </source>
</evidence>
<protein>
    <recommendedName>
        <fullName evidence="2">ubiquitinyl hydrolase 1</fullName>
        <ecNumber evidence="2">3.4.19.12</ecNumber>
    </recommendedName>
</protein>
<dbReference type="PROSITE" id="PS00972">
    <property type="entry name" value="USP_1"/>
    <property type="match status" value="1"/>
</dbReference>
<feature type="region of interest" description="Disordered" evidence="4">
    <location>
        <begin position="516"/>
        <end position="587"/>
    </location>
</feature>
<dbReference type="SMART" id="SM00054">
    <property type="entry name" value="EFh"/>
    <property type="match status" value="2"/>
</dbReference>
<feature type="domain" description="EF-hand" evidence="5">
    <location>
        <begin position="251"/>
        <end position="286"/>
    </location>
</feature>
<accession>A0A1D2NCY0</accession>
<dbReference type="OrthoDB" id="265776at2759"/>
<dbReference type="PANTHER" id="PTHR21646:SF76">
    <property type="entry name" value="UBIQUITIN CARBOXYL-TERMINAL HYDROLASE 32"/>
    <property type="match status" value="1"/>
</dbReference>
<dbReference type="Pfam" id="PF06337">
    <property type="entry name" value="DUSP"/>
    <property type="match status" value="1"/>
</dbReference>
<feature type="region of interest" description="Disordered" evidence="4">
    <location>
        <begin position="1132"/>
        <end position="1178"/>
    </location>
</feature>
<dbReference type="InterPro" id="IPR018247">
    <property type="entry name" value="EF_Hand_1_Ca_BS"/>
</dbReference>
<keyword evidence="9" id="KW-1185">Reference proteome</keyword>
<dbReference type="Gene3D" id="3.30.2230.10">
    <property type="entry name" value="DUSP-like"/>
    <property type="match status" value="1"/>
</dbReference>
<organism evidence="8 9">
    <name type="scientific">Orchesella cincta</name>
    <name type="common">Springtail</name>
    <name type="synonym">Podura cincta</name>
    <dbReference type="NCBI Taxonomy" id="48709"/>
    <lineage>
        <taxon>Eukaryota</taxon>
        <taxon>Metazoa</taxon>
        <taxon>Ecdysozoa</taxon>
        <taxon>Arthropoda</taxon>
        <taxon>Hexapoda</taxon>
        <taxon>Collembola</taxon>
        <taxon>Entomobryomorpha</taxon>
        <taxon>Entomobryoidea</taxon>
        <taxon>Orchesellidae</taxon>
        <taxon>Orchesellinae</taxon>
        <taxon>Orchesella</taxon>
    </lineage>
</organism>
<dbReference type="SUPFAM" id="SSF143791">
    <property type="entry name" value="DUSP-like"/>
    <property type="match status" value="2"/>
</dbReference>
<evidence type="ECO:0000313" key="9">
    <source>
        <dbReference type="Proteomes" id="UP000094527"/>
    </source>
</evidence>
<evidence type="ECO:0000259" key="6">
    <source>
        <dbReference type="PROSITE" id="PS50235"/>
    </source>
</evidence>
<keyword evidence="8" id="KW-0378">Hydrolase</keyword>
<dbReference type="InterPro" id="IPR006615">
    <property type="entry name" value="Pept_C19_DUSP"/>
</dbReference>
<dbReference type="PROSITE" id="PS50235">
    <property type="entry name" value="USP_3"/>
    <property type="match status" value="1"/>
</dbReference>
<evidence type="ECO:0000259" key="7">
    <source>
        <dbReference type="PROSITE" id="PS51283"/>
    </source>
</evidence>
<dbReference type="Gene3D" id="3.10.20.90">
    <property type="entry name" value="Phosphatidylinositol 3-kinase Catalytic Subunit, Chain A, domain 1"/>
    <property type="match status" value="1"/>
</dbReference>
<evidence type="ECO:0000256" key="1">
    <source>
        <dbReference type="ARBA" id="ARBA00000707"/>
    </source>
</evidence>
<reference evidence="8 9" key="1">
    <citation type="journal article" date="2016" name="Genome Biol. Evol.">
        <title>Gene Family Evolution Reflects Adaptation to Soil Environmental Stressors in the Genome of the Collembolan Orchesella cincta.</title>
        <authorList>
            <person name="Faddeeva-Vakhrusheva A."/>
            <person name="Derks M.F."/>
            <person name="Anvar S.Y."/>
            <person name="Agamennone V."/>
            <person name="Suring W."/>
            <person name="Smit S."/>
            <person name="van Straalen N.M."/>
            <person name="Roelofs D."/>
        </authorList>
    </citation>
    <scope>NUCLEOTIDE SEQUENCE [LARGE SCALE GENOMIC DNA]</scope>
    <source>
        <tissue evidence="8">Mixed pool</tissue>
    </source>
</reference>
<feature type="compositionally biased region" description="Low complexity" evidence="4">
    <location>
        <begin position="538"/>
        <end position="563"/>
    </location>
</feature>
<dbReference type="PROSITE" id="PS50222">
    <property type="entry name" value="EF_HAND_2"/>
    <property type="match status" value="2"/>
</dbReference>
<dbReference type="InterPro" id="IPR002048">
    <property type="entry name" value="EF_hand_dom"/>
</dbReference>
<feature type="compositionally biased region" description="Basic and acidic residues" evidence="4">
    <location>
        <begin position="516"/>
        <end position="525"/>
    </location>
</feature>
<dbReference type="InterPro" id="IPR018200">
    <property type="entry name" value="USP_CS"/>
</dbReference>
<dbReference type="PROSITE" id="PS00973">
    <property type="entry name" value="USP_2"/>
    <property type="match status" value="1"/>
</dbReference>
<dbReference type="PROSITE" id="PS00018">
    <property type="entry name" value="EF_HAND_1"/>
    <property type="match status" value="2"/>
</dbReference>
<dbReference type="Proteomes" id="UP000094527">
    <property type="component" value="Unassembled WGS sequence"/>
</dbReference>
<dbReference type="InterPro" id="IPR011992">
    <property type="entry name" value="EF-hand-dom_pair"/>
</dbReference>
<dbReference type="InterPro" id="IPR028889">
    <property type="entry name" value="USP"/>
</dbReference>
<feature type="compositionally biased region" description="Polar residues" evidence="4">
    <location>
        <begin position="570"/>
        <end position="582"/>
    </location>
</feature>
<dbReference type="InterPro" id="IPR001394">
    <property type="entry name" value="Peptidase_C19_UCH"/>
</dbReference>
<evidence type="ECO:0000256" key="3">
    <source>
        <dbReference type="ARBA" id="ARBA00022837"/>
    </source>
</evidence>
<dbReference type="Pfam" id="PF00443">
    <property type="entry name" value="UCH"/>
    <property type="match status" value="1"/>
</dbReference>
<sequence length="1575" mass="177620">MFKSIISSISGYLGTKESKAVCITYEDARSRITDAEYRRLYDAFKRVVTQNSHMSKQAFAREVLGDLFPSEIAGDIYIACGGTSKGIQFKDLVTALVLLTKGTPEEKIRFIFSFYCNDQNIIVKDEFIRFIQEVEGCNVPDSLYRLFMHNTITEYEPFRRWLLENPNVTSVSCWLIGKDNQRTSNPGYGYSHFTLSDDHETPTFYQTLAGVTHLEEEDIIELEKRYWQLHSYSRSGKMDIATLLPLVSPPLPDSIFQGFFDAFDENRDGHIDFKEMACGISAAARGPPIERQKFCFKIFDLDKDGLLSLEEVDKMVRVLKSVLLETVSDTNAKDDILAAVLKDDCLYVNEIKNTIVSQSGMTLEEYLVWSLSNPLPEQFLTLIYQVCQIVFGLKPLDPAEEFDVVMSWLSREEKRGFQAGQIWYVISMDWWNAWVQYANPNPAVMSNSDSGLSSISGSIGGGYSNGTVSCDNVGANDNRVRSGSARTCWSLRKSTVDNTVASDNSQNVVVTSINTIDHEENDSADRPSSVALNHHSKTSSSSLSLATLDSSSSTPSPVNSPGSVRRGLTGSINGSSASSYTNGGRKRRPGAIDSFHLLISPPSTLSKTPSLTGEGGRLRNDIVEGRDFKILPQTLWNALQQWYGAGVALPRQVIETEKKLELELYPLTILLYRHQQPTNAVQKSMPPASGTPWAGMAGMYGATALSTTISFVQNSGMNPPKRILTFTASFSRKTRIIQVWNFICQKLRLVHQDTRLDLLHPDDQTFLFVLEEEEQTLEEAGIVDNSHILIETRNKDQTWPEEIATVVSTNSGSINNEQQRVRRAMSVSKSEKGVTGLNNLGNTCFMNAALQCVSNTKPLTLYFMRKMYMHEINRTNPLGMKGHIAKQYGDLVIQMWKGQCKTIAPFNLRLTIGKYSPRFSGFQQNDSQELLAFLLDGLHEDLNRVAEKPYVELKDSNNRPDIVCAQEAWENHLLRNKSIIVDLFHGQLKSAVRCRACNTESVRFDPFNYLTLPLPMESYLLCDFIVVRQDGKTPTRYGILAGTEDRVTEAKQRLCDLVNLRDPSMWKLVPDNLLLAESRQSRVTNVFQDGQRVKGCFVSKPVYAYEVCTPLIDEQGRSERPEQDEQIKRILTSSKNQTSQSSGATLRPSSADSGAGPTHSRQSSYSSSGSGNGNTLPLLNEGGHLKDHFLIAVHRKVMRQESYFLASQKSHPILFGTPIVIPVSDSMTHLELYKRVWGMVARLLSPLPPVEGPNIYNHAQDCDDSLGYEYPFVLRIISREAEWKCGLCCWWNFCRGCTIMCSENQTLEKLNSATICIAIDWDPTALHLRYQTTQELETVEDTSVLESTKKLSESVPLATCLDSFTKEEELSEDEKYLCSKCGSHQLATKKLQIWRLPPVLIVHLKRFQPVQGRWIKSHKVVNFPFKDFYPNKYLAEVPHRTSEAAENSEKSPMIDEDLFPLQDFHQHRLSEGQNPFDLKYKLYAIVCHSGIMGGGHYISYAKGTNDKWYCFNDSSCKEVQEDQIETSTAYMLFYEREGLDYEAYLPRIDPKAQPVVTDDEMEAEENDLKKLCCMT</sequence>
<dbReference type="PRINTS" id="PR00450">
    <property type="entry name" value="RECOVERIN"/>
</dbReference>
<dbReference type="GO" id="GO:0005794">
    <property type="term" value="C:Golgi apparatus"/>
    <property type="evidence" value="ECO:0007669"/>
    <property type="project" value="TreeGrafter"/>
</dbReference>
<dbReference type="PROSITE" id="PS51283">
    <property type="entry name" value="DUSP"/>
    <property type="match status" value="1"/>
</dbReference>
<dbReference type="EMBL" id="LJIJ01000086">
    <property type="protein sequence ID" value="ODN03117.1"/>
    <property type="molecule type" value="Genomic_DNA"/>
</dbReference>
<gene>
    <name evidence="8" type="ORF">Ocin01_03558</name>
</gene>
<evidence type="ECO:0000256" key="2">
    <source>
        <dbReference type="ARBA" id="ARBA00012759"/>
    </source>
</evidence>
<comment type="catalytic activity">
    <reaction evidence="1">
        <text>Thiol-dependent hydrolysis of ester, thioester, amide, peptide and isopeptide bonds formed by the C-terminal Gly of ubiquitin (a 76-residue protein attached to proteins as an intracellular targeting signal).</text>
        <dbReference type="EC" id="3.4.19.12"/>
    </reaction>
</comment>
<dbReference type="SUPFAM" id="SSF47473">
    <property type="entry name" value="EF-hand"/>
    <property type="match status" value="2"/>
</dbReference>
<feature type="domain" description="DUSP" evidence="7">
    <location>
        <begin position="396"/>
        <end position="654"/>
    </location>
</feature>
<comment type="caution">
    <text evidence="8">The sequence shown here is derived from an EMBL/GenBank/DDBJ whole genome shotgun (WGS) entry which is preliminary data.</text>
</comment>
<keyword evidence="3" id="KW-0106">Calcium</keyword>
<dbReference type="InterPro" id="IPR038765">
    <property type="entry name" value="Papain-like_cys_pep_sf"/>
</dbReference>
<dbReference type="EC" id="3.4.19.12" evidence="2"/>
<dbReference type="CDD" id="cd00051">
    <property type="entry name" value="EFh"/>
    <property type="match status" value="1"/>
</dbReference>
<dbReference type="PANTHER" id="PTHR21646">
    <property type="entry name" value="UBIQUITIN CARBOXYL-TERMINAL HYDROLASE"/>
    <property type="match status" value="1"/>
</dbReference>
<feature type="domain" description="USP" evidence="6">
    <location>
        <begin position="835"/>
        <end position="1537"/>
    </location>
</feature>
<dbReference type="GO" id="GO:0005509">
    <property type="term" value="F:calcium ion binding"/>
    <property type="evidence" value="ECO:0007669"/>
    <property type="project" value="InterPro"/>
</dbReference>
<dbReference type="InterPro" id="IPR035927">
    <property type="entry name" value="DUSP-like_sf"/>
</dbReference>
<dbReference type="GO" id="GO:0016579">
    <property type="term" value="P:protein deubiquitination"/>
    <property type="evidence" value="ECO:0007669"/>
    <property type="project" value="InterPro"/>
</dbReference>
<dbReference type="STRING" id="48709.A0A1D2NCY0"/>
<dbReference type="SUPFAM" id="SSF54001">
    <property type="entry name" value="Cysteine proteinases"/>
    <property type="match status" value="1"/>
</dbReference>
<proteinExistence type="predicted"/>
<evidence type="ECO:0000313" key="8">
    <source>
        <dbReference type="EMBL" id="ODN03117.1"/>
    </source>
</evidence>
<dbReference type="SMART" id="SM00695">
    <property type="entry name" value="DUSP"/>
    <property type="match status" value="1"/>
</dbReference>
<evidence type="ECO:0000256" key="4">
    <source>
        <dbReference type="SAM" id="MobiDB-lite"/>
    </source>
</evidence>
<dbReference type="Gene3D" id="1.10.238.10">
    <property type="entry name" value="EF-hand"/>
    <property type="match status" value="2"/>
</dbReference>
<dbReference type="Gene3D" id="3.90.70.10">
    <property type="entry name" value="Cysteine proteinases"/>
    <property type="match status" value="2"/>
</dbReference>
<dbReference type="InterPro" id="IPR057368">
    <property type="entry name" value="USP32_N"/>
</dbReference>
<dbReference type="Pfam" id="PF13499">
    <property type="entry name" value="EF-hand_7"/>
    <property type="match status" value="1"/>
</dbReference>
<dbReference type="Pfam" id="PF25265">
    <property type="entry name" value="USP32_N"/>
    <property type="match status" value="1"/>
</dbReference>
<name>A0A1D2NCY0_ORCCI</name>
<dbReference type="FunFam" id="3.90.70.10:FF:000018">
    <property type="entry name" value="Ubiquitin carboxyl-terminal hydrolase 32"/>
    <property type="match status" value="1"/>
</dbReference>